<proteinExistence type="predicted"/>
<accession>A0A087T3R0</accession>
<name>A0A087T3R0_STEMI</name>
<dbReference type="AlphaFoldDB" id="A0A087T3R0"/>
<reference evidence="1 2" key="1">
    <citation type="submission" date="2013-11" db="EMBL/GenBank/DDBJ databases">
        <title>Genome sequencing of Stegodyphus mimosarum.</title>
        <authorList>
            <person name="Bechsgaard J."/>
        </authorList>
    </citation>
    <scope>NUCLEOTIDE SEQUENCE [LARGE SCALE GENOMIC DNA]</scope>
</reference>
<feature type="non-terminal residue" evidence="1">
    <location>
        <position position="72"/>
    </location>
</feature>
<dbReference type="Proteomes" id="UP000054359">
    <property type="component" value="Unassembled WGS sequence"/>
</dbReference>
<keyword evidence="2" id="KW-1185">Reference proteome</keyword>
<evidence type="ECO:0000313" key="1">
    <source>
        <dbReference type="EMBL" id="KFM59749.1"/>
    </source>
</evidence>
<evidence type="ECO:0000313" key="2">
    <source>
        <dbReference type="Proteomes" id="UP000054359"/>
    </source>
</evidence>
<feature type="non-terminal residue" evidence="1">
    <location>
        <position position="1"/>
    </location>
</feature>
<sequence>NNVTRHVRNKRTIVPPFKTACYGKLGCFHNGPPFYNPISNILPLKLVPLPPVLYLTRYYFYSRRNRNEPLLF</sequence>
<gene>
    <name evidence="1" type="ORF">X975_08064</name>
</gene>
<dbReference type="EMBL" id="KK113267">
    <property type="protein sequence ID" value="KFM59749.1"/>
    <property type="molecule type" value="Genomic_DNA"/>
</dbReference>
<organism evidence="1 2">
    <name type="scientific">Stegodyphus mimosarum</name>
    <name type="common">African social velvet spider</name>
    <dbReference type="NCBI Taxonomy" id="407821"/>
    <lineage>
        <taxon>Eukaryota</taxon>
        <taxon>Metazoa</taxon>
        <taxon>Ecdysozoa</taxon>
        <taxon>Arthropoda</taxon>
        <taxon>Chelicerata</taxon>
        <taxon>Arachnida</taxon>
        <taxon>Araneae</taxon>
        <taxon>Araneomorphae</taxon>
        <taxon>Entelegynae</taxon>
        <taxon>Eresoidea</taxon>
        <taxon>Eresidae</taxon>
        <taxon>Stegodyphus</taxon>
    </lineage>
</organism>
<protein>
    <submittedName>
        <fullName evidence="1">Uncharacterized protein</fullName>
    </submittedName>
</protein>